<feature type="modified residue" description="4-aspartylphosphate" evidence="3">
    <location>
        <position position="54"/>
    </location>
</feature>
<feature type="domain" description="HTH luxR-type" evidence="4">
    <location>
        <begin position="142"/>
        <end position="207"/>
    </location>
</feature>
<accession>A0A1F2WM80</accession>
<dbReference type="STRING" id="1797197.A2Y75_11875"/>
<protein>
    <submittedName>
        <fullName evidence="6">DNA-binding response regulator</fullName>
    </submittedName>
</protein>
<dbReference type="InterPro" id="IPR011006">
    <property type="entry name" value="CheY-like_superfamily"/>
</dbReference>
<name>A0A1F2WM80_9ACTN</name>
<dbReference type="InterPro" id="IPR016032">
    <property type="entry name" value="Sig_transdc_resp-reg_C-effctor"/>
</dbReference>
<dbReference type="Gene3D" id="3.40.50.2300">
    <property type="match status" value="1"/>
</dbReference>
<dbReference type="GO" id="GO:0003677">
    <property type="term" value="F:DNA binding"/>
    <property type="evidence" value="ECO:0007669"/>
    <property type="project" value="UniProtKB-KW"/>
</dbReference>
<reference evidence="6 7" key="1">
    <citation type="journal article" date="2016" name="Nat. Commun.">
        <title>Thousands of microbial genomes shed light on interconnected biogeochemical processes in an aquifer system.</title>
        <authorList>
            <person name="Anantharaman K."/>
            <person name="Brown C.T."/>
            <person name="Hug L.A."/>
            <person name="Sharon I."/>
            <person name="Castelle C.J."/>
            <person name="Probst A.J."/>
            <person name="Thomas B.C."/>
            <person name="Singh A."/>
            <person name="Wilkins M.J."/>
            <person name="Karaoz U."/>
            <person name="Brodie E.L."/>
            <person name="Williams K.H."/>
            <person name="Hubbard S.S."/>
            <person name="Banfield J.F."/>
        </authorList>
    </citation>
    <scope>NUCLEOTIDE SEQUENCE [LARGE SCALE GENOMIC DNA]</scope>
</reference>
<dbReference type="Pfam" id="PF00196">
    <property type="entry name" value="GerE"/>
    <property type="match status" value="1"/>
</dbReference>
<sequence>MIDILVVDDHPIVRNGLKQMLSEERDIRVTGEAENGGEMLRLLEERKIDVIVMDLSLPDRNGLDLLEEVKTRYPEKPVLMLSIHREEHFGSRALKAGAAGYVNKRTAGRDLIAAIRKVATGGMYISVEMAERLAFKVGGGLSELPHESLSEREFQVFCMISEGIKLIDIAKELSLSETTVSTYRTRILKKMDMQSDSELIRYAVRNCLIED</sequence>
<dbReference type="PANTHER" id="PTHR43214">
    <property type="entry name" value="TWO-COMPONENT RESPONSE REGULATOR"/>
    <property type="match status" value="1"/>
</dbReference>
<dbReference type="PRINTS" id="PR00038">
    <property type="entry name" value="HTHLUXR"/>
</dbReference>
<dbReference type="CDD" id="cd17535">
    <property type="entry name" value="REC_NarL-like"/>
    <property type="match status" value="1"/>
</dbReference>
<feature type="domain" description="Response regulatory" evidence="5">
    <location>
        <begin position="3"/>
        <end position="119"/>
    </location>
</feature>
<dbReference type="AlphaFoldDB" id="A0A1F2WM80"/>
<dbReference type="PROSITE" id="PS50043">
    <property type="entry name" value="HTH_LUXR_2"/>
    <property type="match status" value="1"/>
</dbReference>
<dbReference type="GO" id="GO:0006355">
    <property type="term" value="P:regulation of DNA-templated transcription"/>
    <property type="evidence" value="ECO:0007669"/>
    <property type="project" value="InterPro"/>
</dbReference>
<dbReference type="SUPFAM" id="SSF52172">
    <property type="entry name" value="CheY-like"/>
    <property type="match status" value="1"/>
</dbReference>
<dbReference type="Proteomes" id="UP000177876">
    <property type="component" value="Unassembled WGS sequence"/>
</dbReference>
<evidence type="ECO:0000259" key="5">
    <source>
        <dbReference type="PROSITE" id="PS50110"/>
    </source>
</evidence>
<evidence type="ECO:0000256" key="2">
    <source>
        <dbReference type="ARBA" id="ARBA00023125"/>
    </source>
</evidence>
<evidence type="ECO:0000259" key="4">
    <source>
        <dbReference type="PROSITE" id="PS50043"/>
    </source>
</evidence>
<dbReference type="SMART" id="SM00421">
    <property type="entry name" value="HTH_LUXR"/>
    <property type="match status" value="1"/>
</dbReference>
<dbReference type="GO" id="GO:0000160">
    <property type="term" value="P:phosphorelay signal transduction system"/>
    <property type="evidence" value="ECO:0007669"/>
    <property type="project" value="InterPro"/>
</dbReference>
<dbReference type="PROSITE" id="PS50110">
    <property type="entry name" value="RESPONSE_REGULATORY"/>
    <property type="match status" value="1"/>
</dbReference>
<evidence type="ECO:0000256" key="1">
    <source>
        <dbReference type="ARBA" id="ARBA00022553"/>
    </source>
</evidence>
<dbReference type="Pfam" id="PF00072">
    <property type="entry name" value="Response_reg"/>
    <property type="match status" value="1"/>
</dbReference>
<proteinExistence type="predicted"/>
<evidence type="ECO:0000313" key="6">
    <source>
        <dbReference type="EMBL" id="OFW57932.1"/>
    </source>
</evidence>
<dbReference type="InterPro" id="IPR001789">
    <property type="entry name" value="Sig_transdc_resp-reg_receiver"/>
</dbReference>
<dbReference type="InterPro" id="IPR039420">
    <property type="entry name" value="WalR-like"/>
</dbReference>
<gene>
    <name evidence="6" type="ORF">A2Y75_11875</name>
</gene>
<dbReference type="InterPro" id="IPR000792">
    <property type="entry name" value="Tscrpt_reg_LuxR_C"/>
</dbReference>
<keyword evidence="2 6" id="KW-0238">DNA-binding</keyword>
<organism evidence="6 7">
    <name type="scientific">Candidatus Solincola sediminis</name>
    <dbReference type="NCBI Taxonomy" id="1797199"/>
    <lineage>
        <taxon>Bacteria</taxon>
        <taxon>Bacillati</taxon>
        <taxon>Actinomycetota</taxon>
        <taxon>Candidatus Geothermincolia</taxon>
        <taxon>Candidatus Geothermincolales</taxon>
        <taxon>Candidatus Geothermincolaceae</taxon>
        <taxon>Candidatus Solincola</taxon>
    </lineage>
</organism>
<keyword evidence="1 3" id="KW-0597">Phosphoprotein</keyword>
<dbReference type="SMART" id="SM00448">
    <property type="entry name" value="REC"/>
    <property type="match status" value="1"/>
</dbReference>
<dbReference type="SUPFAM" id="SSF46894">
    <property type="entry name" value="C-terminal effector domain of the bipartite response regulators"/>
    <property type="match status" value="1"/>
</dbReference>
<dbReference type="CDD" id="cd06170">
    <property type="entry name" value="LuxR_C_like"/>
    <property type="match status" value="1"/>
</dbReference>
<dbReference type="InterPro" id="IPR058245">
    <property type="entry name" value="NreC/VraR/RcsB-like_REC"/>
</dbReference>
<dbReference type="EMBL" id="MELK01000029">
    <property type="protein sequence ID" value="OFW57932.1"/>
    <property type="molecule type" value="Genomic_DNA"/>
</dbReference>
<evidence type="ECO:0000313" key="7">
    <source>
        <dbReference type="Proteomes" id="UP000177876"/>
    </source>
</evidence>
<comment type="caution">
    <text evidence="6">The sequence shown here is derived from an EMBL/GenBank/DDBJ whole genome shotgun (WGS) entry which is preliminary data.</text>
</comment>
<dbReference type="PANTHER" id="PTHR43214:SF43">
    <property type="entry name" value="TWO-COMPONENT RESPONSE REGULATOR"/>
    <property type="match status" value="1"/>
</dbReference>
<evidence type="ECO:0000256" key="3">
    <source>
        <dbReference type="PROSITE-ProRule" id="PRU00169"/>
    </source>
</evidence>